<protein>
    <submittedName>
        <fullName evidence="6">Transcriptional regulator</fullName>
    </submittedName>
</protein>
<dbReference type="InterPro" id="IPR036390">
    <property type="entry name" value="WH_DNA-bd_sf"/>
</dbReference>
<dbReference type="Gene3D" id="1.10.10.10">
    <property type="entry name" value="Winged helix-like DNA-binding domain superfamily/Winged helix DNA-binding domain"/>
    <property type="match status" value="1"/>
</dbReference>
<keyword evidence="4" id="KW-0804">Transcription</keyword>
<evidence type="ECO:0000256" key="4">
    <source>
        <dbReference type="ARBA" id="ARBA00023163"/>
    </source>
</evidence>
<dbReference type="InterPro" id="IPR036388">
    <property type="entry name" value="WH-like_DNA-bd_sf"/>
</dbReference>
<gene>
    <name evidence="6" type="ORF">RSO01_43610</name>
</gene>
<keyword evidence="7" id="KW-1185">Reference proteome</keyword>
<dbReference type="SUPFAM" id="SSF46785">
    <property type="entry name" value="Winged helix' DNA-binding domain"/>
    <property type="match status" value="1"/>
</dbReference>
<organism evidence="6 7">
    <name type="scientific">Reyranella soli</name>
    <dbReference type="NCBI Taxonomy" id="1230389"/>
    <lineage>
        <taxon>Bacteria</taxon>
        <taxon>Pseudomonadati</taxon>
        <taxon>Pseudomonadota</taxon>
        <taxon>Alphaproteobacteria</taxon>
        <taxon>Hyphomicrobiales</taxon>
        <taxon>Reyranellaceae</taxon>
        <taxon>Reyranella</taxon>
    </lineage>
</organism>
<proteinExistence type="inferred from homology"/>
<comment type="similarity">
    <text evidence="1">Belongs to the LysR transcriptional regulatory family.</text>
</comment>
<dbReference type="SUPFAM" id="SSF53850">
    <property type="entry name" value="Periplasmic binding protein-like II"/>
    <property type="match status" value="1"/>
</dbReference>
<dbReference type="EMBL" id="BKAJ01000075">
    <property type="protein sequence ID" value="GEP57195.1"/>
    <property type="molecule type" value="Genomic_DNA"/>
</dbReference>
<dbReference type="InterPro" id="IPR005119">
    <property type="entry name" value="LysR_subst-bd"/>
</dbReference>
<dbReference type="InterPro" id="IPR058163">
    <property type="entry name" value="LysR-type_TF_proteobact-type"/>
</dbReference>
<dbReference type="Proteomes" id="UP000321058">
    <property type="component" value="Unassembled WGS sequence"/>
</dbReference>
<dbReference type="OrthoDB" id="9794694at2"/>
<dbReference type="Gene3D" id="3.40.190.10">
    <property type="entry name" value="Periplasmic binding protein-like II"/>
    <property type="match status" value="2"/>
</dbReference>
<dbReference type="AlphaFoldDB" id="A0A512NE24"/>
<evidence type="ECO:0000313" key="7">
    <source>
        <dbReference type="Proteomes" id="UP000321058"/>
    </source>
</evidence>
<accession>A0A512NE24</accession>
<dbReference type="FunFam" id="1.10.10.10:FF:000001">
    <property type="entry name" value="LysR family transcriptional regulator"/>
    <property type="match status" value="1"/>
</dbReference>
<dbReference type="Pfam" id="PF00126">
    <property type="entry name" value="HTH_1"/>
    <property type="match status" value="1"/>
</dbReference>
<dbReference type="PANTHER" id="PTHR30537">
    <property type="entry name" value="HTH-TYPE TRANSCRIPTIONAL REGULATOR"/>
    <property type="match status" value="1"/>
</dbReference>
<feature type="domain" description="HTH lysR-type" evidence="5">
    <location>
        <begin position="9"/>
        <end position="66"/>
    </location>
</feature>
<keyword evidence="3" id="KW-0238">DNA-binding</keyword>
<evidence type="ECO:0000256" key="1">
    <source>
        <dbReference type="ARBA" id="ARBA00009437"/>
    </source>
</evidence>
<sequence>MVALARLVPSLRSLLIFESVARSGSCSAAAREFNLTQPSASRNIAQLETHLGVPLFIRSAAGMELTREGQILYQALGDGFQRVEVALNDLLALRHRKDVVELSLSTAFVTHWLVPRLPLFHEAFPSVDLRFQLISSNLRGGPGTVDLAMRMKSEHDADYLSWHFAPELIIPVCSPSYLAQHKPLLGVRGESGHTLLHLSDAHFDPKTLWGATSAPVARHALLEFSDYAVVVQAAMSGAGVAPGWISVVSRPLIDGTLVPASPLRVRTGKHFHLLAARGKPMRDIVVAIRDWLLDQMRQDMERVAPLIG</sequence>
<dbReference type="Pfam" id="PF03466">
    <property type="entry name" value="LysR_substrate"/>
    <property type="match status" value="1"/>
</dbReference>
<dbReference type="PANTHER" id="PTHR30537:SF74">
    <property type="entry name" value="HTH-TYPE TRANSCRIPTIONAL REGULATOR TRPI"/>
    <property type="match status" value="1"/>
</dbReference>
<evidence type="ECO:0000259" key="5">
    <source>
        <dbReference type="PROSITE" id="PS50931"/>
    </source>
</evidence>
<dbReference type="PROSITE" id="PS50931">
    <property type="entry name" value="HTH_LYSR"/>
    <property type="match status" value="1"/>
</dbReference>
<keyword evidence="2" id="KW-0805">Transcription regulation</keyword>
<evidence type="ECO:0000313" key="6">
    <source>
        <dbReference type="EMBL" id="GEP57195.1"/>
    </source>
</evidence>
<name>A0A512NE24_9HYPH</name>
<dbReference type="GO" id="GO:0003700">
    <property type="term" value="F:DNA-binding transcription factor activity"/>
    <property type="evidence" value="ECO:0007669"/>
    <property type="project" value="InterPro"/>
</dbReference>
<evidence type="ECO:0000256" key="2">
    <source>
        <dbReference type="ARBA" id="ARBA00023015"/>
    </source>
</evidence>
<dbReference type="InterPro" id="IPR000847">
    <property type="entry name" value="LysR_HTH_N"/>
</dbReference>
<reference evidence="6 7" key="1">
    <citation type="submission" date="2019-07" db="EMBL/GenBank/DDBJ databases">
        <title>Whole genome shotgun sequence of Reyranella soli NBRC 108950.</title>
        <authorList>
            <person name="Hosoyama A."/>
            <person name="Uohara A."/>
            <person name="Ohji S."/>
            <person name="Ichikawa N."/>
        </authorList>
    </citation>
    <scope>NUCLEOTIDE SEQUENCE [LARGE SCALE GENOMIC DNA]</scope>
    <source>
        <strain evidence="6 7">NBRC 108950</strain>
    </source>
</reference>
<dbReference type="PRINTS" id="PR00039">
    <property type="entry name" value="HTHLYSR"/>
</dbReference>
<comment type="caution">
    <text evidence="6">The sequence shown here is derived from an EMBL/GenBank/DDBJ whole genome shotgun (WGS) entry which is preliminary data.</text>
</comment>
<dbReference type="RefSeq" id="WP_147151569.1">
    <property type="nucleotide sequence ID" value="NZ_BKAJ01000075.1"/>
</dbReference>
<dbReference type="GO" id="GO:0006351">
    <property type="term" value="P:DNA-templated transcription"/>
    <property type="evidence" value="ECO:0007669"/>
    <property type="project" value="TreeGrafter"/>
</dbReference>
<evidence type="ECO:0000256" key="3">
    <source>
        <dbReference type="ARBA" id="ARBA00023125"/>
    </source>
</evidence>
<dbReference type="GO" id="GO:0043565">
    <property type="term" value="F:sequence-specific DNA binding"/>
    <property type="evidence" value="ECO:0007669"/>
    <property type="project" value="TreeGrafter"/>
</dbReference>